<evidence type="ECO:0000256" key="7">
    <source>
        <dbReference type="ARBA" id="ARBA00022723"/>
    </source>
</evidence>
<dbReference type="InterPro" id="IPR040847">
    <property type="entry name" value="SH3_15"/>
</dbReference>
<feature type="domain" description="ZZ-type" evidence="18">
    <location>
        <begin position="83"/>
        <end position="135"/>
    </location>
</feature>
<keyword evidence="7" id="KW-0479">Metal-binding</keyword>
<keyword evidence="12" id="KW-0914">Notch signaling pathway</keyword>
<dbReference type="InterPro" id="IPR002110">
    <property type="entry name" value="Ankyrin_rpt"/>
</dbReference>
<evidence type="ECO:0000256" key="16">
    <source>
        <dbReference type="PROSITE-ProRule" id="PRU00228"/>
    </source>
</evidence>
<feature type="domain" description="RING-type" evidence="17">
    <location>
        <begin position="721"/>
        <end position="754"/>
    </location>
</feature>
<evidence type="ECO:0000256" key="15">
    <source>
        <dbReference type="PROSITE-ProRule" id="PRU00023"/>
    </source>
</evidence>
<name>A0A8C4NAX8_EPTBU</name>
<dbReference type="CDD" id="cd16727">
    <property type="entry name" value="RING-HC_MIB1_rpt3"/>
    <property type="match status" value="1"/>
</dbReference>
<evidence type="ECO:0000256" key="6">
    <source>
        <dbReference type="ARBA" id="ARBA00022679"/>
    </source>
</evidence>
<dbReference type="FunFam" id="1.10.1170.10:FF:000002">
    <property type="entry name" value="Baculoviral IAP repeat containing 7"/>
    <property type="match status" value="1"/>
</dbReference>
<evidence type="ECO:0000256" key="11">
    <source>
        <dbReference type="ARBA" id="ARBA00022833"/>
    </source>
</evidence>
<dbReference type="GO" id="GO:0005737">
    <property type="term" value="C:cytoplasm"/>
    <property type="evidence" value="ECO:0007669"/>
    <property type="project" value="UniProtKB-SubCell"/>
</dbReference>
<evidence type="ECO:0000259" key="18">
    <source>
        <dbReference type="PROSITE" id="PS50135"/>
    </source>
</evidence>
<dbReference type="SMART" id="SM00248">
    <property type="entry name" value="ANK"/>
    <property type="match status" value="5"/>
</dbReference>
<feature type="domain" description="RING-type" evidence="17">
    <location>
        <begin position="616"/>
        <end position="651"/>
    </location>
</feature>
<feature type="repeat" description="ANK" evidence="15">
    <location>
        <begin position="379"/>
        <end position="411"/>
    </location>
</feature>
<evidence type="ECO:0000256" key="12">
    <source>
        <dbReference type="ARBA" id="ARBA00022976"/>
    </source>
</evidence>
<dbReference type="Gene3D" id="2.30.30.40">
    <property type="entry name" value="SH3 Domains"/>
    <property type="match status" value="2"/>
</dbReference>
<comment type="catalytic activity">
    <reaction evidence="1">
        <text>S-ubiquitinyl-[E2 ubiquitin-conjugating enzyme]-L-cysteine + [acceptor protein]-L-lysine = [E2 ubiquitin-conjugating enzyme]-L-cysteine + N(6)-ubiquitinyl-[acceptor protein]-L-lysine.</text>
        <dbReference type="EC" id="2.3.2.27"/>
    </reaction>
</comment>
<evidence type="ECO:0000259" key="17">
    <source>
        <dbReference type="PROSITE" id="PS50089"/>
    </source>
</evidence>
<dbReference type="Gene3D" id="1.25.40.20">
    <property type="entry name" value="Ankyrin repeat-containing domain"/>
    <property type="match status" value="2"/>
</dbReference>
<dbReference type="Pfam" id="PF00569">
    <property type="entry name" value="ZZ"/>
    <property type="match status" value="1"/>
</dbReference>
<feature type="domain" description="MIB/HERC2" evidence="19">
    <location>
        <begin position="146"/>
        <end position="224"/>
    </location>
</feature>
<dbReference type="Gene3D" id="3.30.60.90">
    <property type="match status" value="1"/>
</dbReference>
<feature type="repeat" description="ANK" evidence="15">
    <location>
        <begin position="478"/>
        <end position="510"/>
    </location>
</feature>
<dbReference type="EC" id="2.3.2.27" evidence="4"/>
<sequence length="764" mass="84081">CSRGRRVRVMQEDAWVVGSRVVRGPDWQWAKQDGGKGRLGTVRAFERTGQVRVVWDNGNIENYRCADADDLRVFDSAPTGIAHSGMLCNSCRALPIVGIRWRCAECLNLDLCTACYHGDRHALRHRFYSIAQPGGRFVLQKARSKSRRLVVRGALPGARVVRGCDWQWNKQDGGQDGRGKVIEIRDWCETQPRSAVCVRWECGSENLYRMGFLGMVDVKCMHFGKGSTFYVDHCPVLGEKFGDQHPLGLQAGERVCVALELELVQMFQQGHGGWTDGMLETLDTTGTICEIDGDLDALVAYPSGNRWTLNPAILIKVNIEGDENDSQGTSHFTRDCDHDSIDTITPKLQGVKTIVNTYIQIGTQPTYLLLLYQQDGVHPRRLALQVACESGQVEVLQLLLRHGADPEAQDNDGNRAIHHAMASSRAPVTVALCLAGADINVRNQHRKTPLHQAIRRANMEVAQTLLENGAHPSLQDCEGDSPLHEAVSSGVPEAMQLLLAAGADVCLTNDNGFNALAVELLLSLSSVLGLTDLRKEDGYAALHLAALNNRIEAAKVLMEQVQKQGNGLCRKSNEMMMVFTLHKLSQKSSLLSLLPCPSSLPVSGLTVAADGQLEECLVCSGGRPDTIFVPCGHAVACKDCATRIRHCLLCRKPVQERNYLYECVICAEGLATVVFEPCGHVCVCISACLVETPFLDGVRAEILPVDDCPVDRALRATQTMCPVCLDRTKNMVFMCGHSTCQRCSDRVTECPICRKRIRGRVLLY</sequence>
<evidence type="ECO:0000256" key="1">
    <source>
        <dbReference type="ARBA" id="ARBA00000900"/>
    </source>
</evidence>
<dbReference type="GO" id="GO:0061630">
    <property type="term" value="F:ubiquitin protein ligase activity"/>
    <property type="evidence" value="ECO:0007669"/>
    <property type="project" value="UniProtKB-EC"/>
</dbReference>
<dbReference type="InterPro" id="IPR010606">
    <property type="entry name" value="Mib_Herc2"/>
</dbReference>
<dbReference type="GO" id="GO:0006897">
    <property type="term" value="P:endocytosis"/>
    <property type="evidence" value="ECO:0007669"/>
    <property type="project" value="TreeGrafter"/>
</dbReference>
<dbReference type="Gene3D" id="3.30.40.10">
    <property type="entry name" value="Zinc/RING finger domain, C3HC4 (zinc finger)"/>
    <property type="match status" value="3"/>
</dbReference>
<dbReference type="UniPathway" id="UPA00143"/>
<evidence type="ECO:0000256" key="9">
    <source>
        <dbReference type="ARBA" id="ARBA00022771"/>
    </source>
</evidence>
<evidence type="ECO:0000256" key="13">
    <source>
        <dbReference type="ARBA" id="ARBA00023043"/>
    </source>
</evidence>
<feature type="repeat" description="ANK" evidence="15">
    <location>
        <begin position="537"/>
        <end position="559"/>
    </location>
</feature>
<dbReference type="PROSITE" id="PS50135">
    <property type="entry name" value="ZF_ZZ_2"/>
    <property type="match status" value="1"/>
</dbReference>
<feature type="domain" description="MIB/HERC2" evidence="19">
    <location>
        <begin position="6"/>
        <end position="77"/>
    </location>
</feature>
<reference evidence="20" key="2">
    <citation type="submission" date="2025-09" db="UniProtKB">
        <authorList>
            <consortium name="Ensembl"/>
        </authorList>
    </citation>
    <scope>IDENTIFICATION</scope>
</reference>
<dbReference type="PROSITE" id="PS50297">
    <property type="entry name" value="ANK_REP_REGION"/>
    <property type="match status" value="4"/>
</dbReference>
<dbReference type="Pfam" id="PF18346">
    <property type="entry name" value="SH3_15"/>
    <property type="match status" value="1"/>
</dbReference>
<dbReference type="SUPFAM" id="SSF159034">
    <property type="entry name" value="Mib/herc2 domain-like"/>
    <property type="match status" value="2"/>
</dbReference>
<dbReference type="InterPro" id="IPR000433">
    <property type="entry name" value="Znf_ZZ"/>
</dbReference>
<dbReference type="GO" id="GO:0008270">
    <property type="term" value="F:zinc ion binding"/>
    <property type="evidence" value="ECO:0007669"/>
    <property type="project" value="UniProtKB-KW"/>
</dbReference>
<dbReference type="InterPro" id="IPR036770">
    <property type="entry name" value="Ankyrin_rpt-contain_sf"/>
</dbReference>
<keyword evidence="5" id="KW-0963">Cytoplasm</keyword>
<dbReference type="AlphaFoldDB" id="A0A8C4NAX8"/>
<dbReference type="FunFam" id="2.30.30.40:FF:000078">
    <property type="entry name" value="Putative e3 ubiquitin-protein ligase mib2"/>
    <property type="match status" value="1"/>
</dbReference>
<dbReference type="GeneTree" id="ENSGT00940000156781"/>
<feature type="repeat" description="ANK" evidence="15">
    <location>
        <begin position="412"/>
        <end position="444"/>
    </location>
</feature>
<keyword evidence="9 16" id="KW-0863">Zinc-finger</keyword>
<protein>
    <recommendedName>
        <fullName evidence="4">RING-type E3 ubiquitin transferase</fullName>
        <ecNumber evidence="4">2.3.2.27</ecNumber>
    </recommendedName>
</protein>
<evidence type="ECO:0000313" key="21">
    <source>
        <dbReference type="Proteomes" id="UP000694388"/>
    </source>
</evidence>
<evidence type="ECO:0000256" key="10">
    <source>
        <dbReference type="ARBA" id="ARBA00022786"/>
    </source>
</evidence>
<dbReference type="PANTHER" id="PTHR24202:SF53">
    <property type="entry name" value="E3 UBIQUITIN-PROTEIN LIGASE MIB1"/>
    <property type="match status" value="1"/>
</dbReference>
<dbReference type="Pfam" id="PF13920">
    <property type="entry name" value="zf-C3HC4_3"/>
    <property type="match status" value="2"/>
</dbReference>
<dbReference type="InterPro" id="IPR001841">
    <property type="entry name" value="Znf_RING"/>
</dbReference>
<accession>A0A8C4NAX8</accession>
<dbReference type="InterPro" id="IPR037252">
    <property type="entry name" value="Mib_Herc2_sf"/>
</dbReference>
<reference evidence="20" key="1">
    <citation type="submission" date="2025-08" db="UniProtKB">
        <authorList>
            <consortium name="Ensembl"/>
        </authorList>
    </citation>
    <scope>IDENTIFICATION</scope>
</reference>
<keyword evidence="8" id="KW-0677">Repeat</keyword>
<evidence type="ECO:0000256" key="14">
    <source>
        <dbReference type="ARBA" id="ARBA00023054"/>
    </source>
</evidence>
<dbReference type="InterPro" id="IPR043145">
    <property type="entry name" value="Znf_ZZ_sf"/>
</dbReference>
<dbReference type="SMART" id="SM00291">
    <property type="entry name" value="ZnF_ZZ"/>
    <property type="match status" value="1"/>
</dbReference>
<comment type="pathway">
    <text evidence="3">Protein modification; protein ubiquitination.</text>
</comment>
<proteinExistence type="predicted"/>
<keyword evidence="13 15" id="KW-0040">ANK repeat</keyword>
<dbReference type="Pfam" id="PF06701">
    <property type="entry name" value="MIB_HERC2"/>
    <property type="match status" value="2"/>
</dbReference>
<dbReference type="Proteomes" id="UP000694388">
    <property type="component" value="Unplaced"/>
</dbReference>
<dbReference type="PROSITE" id="PS01357">
    <property type="entry name" value="ZF_ZZ_1"/>
    <property type="match status" value="1"/>
</dbReference>
<keyword evidence="11" id="KW-0862">Zinc</keyword>
<keyword evidence="6" id="KW-0808">Transferase</keyword>
<dbReference type="PROSITE" id="PS50089">
    <property type="entry name" value="ZF_RING_2"/>
    <property type="match status" value="2"/>
</dbReference>
<keyword evidence="21" id="KW-1185">Reference proteome</keyword>
<dbReference type="Ensembl" id="ENSEBUT00000004480.1">
    <property type="protein sequence ID" value="ENSEBUP00000004065.1"/>
    <property type="gene ID" value="ENSEBUG00000002830.1"/>
</dbReference>
<comment type="subcellular location">
    <subcellularLocation>
        <location evidence="2">Cytoplasm</location>
    </subcellularLocation>
</comment>
<dbReference type="PROSITE" id="PS50088">
    <property type="entry name" value="ANK_REPEAT"/>
    <property type="match status" value="5"/>
</dbReference>
<keyword evidence="14" id="KW-0175">Coiled coil</keyword>
<evidence type="ECO:0000256" key="8">
    <source>
        <dbReference type="ARBA" id="ARBA00022737"/>
    </source>
</evidence>
<dbReference type="Pfam" id="PF13637">
    <property type="entry name" value="Ank_4"/>
    <property type="match status" value="1"/>
</dbReference>
<evidence type="ECO:0000256" key="4">
    <source>
        <dbReference type="ARBA" id="ARBA00012483"/>
    </source>
</evidence>
<dbReference type="GO" id="GO:0007219">
    <property type="term" value="P:Notch signaling pathway"/>
    <property type="evidence" value="ECO:0007669"/>
    <property type="project" value="UniProtKB-KW"/>
</dbReference>
<dbReference type="GO" id="GO:0016567">
    <property type="term" value="P:protein ubiquitination"/>
    <property type="evidence" value="ECO:0007669"/>
    <property type="project" value="UniProtKB-UniPathway"/>
</dbReference>
<feature type="repeat" description="ANK" evidence="15">
    <location>
        <begin position="445"/>
        <end position="477"/>
    </location>
</feature>
<dbReference type="PANTHER" id="PTHR24202">
    <property type="entry name" value="E3 UBIQUITIN-PROTEIN LIGASE MIB2"/>
    <property type="match status" value="1"/>
</dbReference>
<dbReference type="SUPFAM" id="SSF57850">
    <property type="entry name" value="RING/U-box"/>
    <property type="match status" value="2"/>
</dbReference>
<keyword evidence="10" id="KW-0833">Ubl conjugation pathway</keyword>
<dbReference type="Pfam" id="PF12796">
    <property type="entry name" value="Ank_2"/>
    <property type="match status" value="1"/>
</dbReference>
<evidence type="ECO:0000313" key="20">
    <source>
        <dbReference type="Ensembl" id="ENSEBUP00000004065.1"/>
    </source>
</evidence>
<evidence type="ECO:0000256" key="5">
    <source>
        <dbReference type="ARBA" id="ARBA00022490"/>
    </source>
</evidence>
<dbReference type="InterPro" id="IPR013083">
    <property type="entry name" value="Znf_RING/FYVE/PHD"/>
</dbReference>
<evidence type="ECO:0000256" key="3">
    <source>
        <dbReference type="ARBA" id="ARBA00004906"/>
    </source>
</evidence>
<organism evidence="20 21">
    <name type="scientific">Eptatretus burgeri</name>
    <name type="common">Inshore hagfish</name>
    <dbReference type="NCBI Taxonomy" id="7764"/>
    <lineage>
        <taxon>Eukaryota</taxon>
        <taxon>Metazoa</taxon>
        <taxon>Chordata</taxon>
        <taxon>Craniata</taxon>
        <taxon>Vertebrata</taxon>
        <taxon>Cyclostomata</taxon>
        <taxon>Myxini</taxon>
        <taxon>Myxiniformes</taxon>
        <taxon>Myxinidae</taxon>
        <taxon>Eptatretinae</taxon>
        <taxon>Eptatretus</taxon>
    </lineage>
</organism>
<dbReference type="PROSITE" id="PS51416">
    <property type="entry name" value="MIB_HERC2"/>
    <property type="match status" value="2"/>
</dbReference>
<dbReference type="OMA" id="GDSQKCE"/>
<dbReference type="SUPFAM" id="SSF48403">
    <property type="entry name" value="Ankyrin repeat"/>
    <property type="match status" value="1"/>
</dbReference>
<evidence type="ECO:0000259" key="19">
    <source>
        <dbReference type="PROSITE" id="PS51416"/>
    </source>
</evidence>
<evidence type="ECO:0000256" key="2">
    <source>
        <dbReference type="ARBA" id="ARBA00004496"/>
    </source>
</evidence>
<dbReference type="SMART" id="SM00184">
    <property type="entry name" value="RING"/>
    <property type="match status" value="3"/>
</dbReference>